<feature type="binding site" evidence="5">
    <location>
        <position position="133"/>
    </location>
    <ligand>
        <name>Zn(2+)</name>
        <dbReference type="ChEBI" id="CHEBI:29105"/>
    </ligand>
</feature>
<keyword evidence="4" id="KW-0472">Membrane</keyword>
<evidence type="ECO:0000256" key="5">
    <source>
        <dbReference type="PIRSR" id="PIRSR607583-1"/>
    </source>
</evidence>
<accession>A0A067MYV5</accession>
<keyword evidence="9" id="KW-1185">Reference proteome</keyword>
<dbReference type="GO" id="GO:0046872">
    <property type="term" value="F:metal ion binding"/>
    <property type="evidence" value="ECO:0007669"/>
    <property type="project" value="UniProtKB-KW"/>
</dbReference>
<evidence type="ECO:0000259" key="7">
    <source>
        <dbReference type="PROSITE" id="PS51865"/>
    </source>
</evidence>
<evidence type="ECO:0000256" key="3">
    <source>
        <dbReference type="ARBA" id="ARBA00023034"/>
    </source>
</evidence>
<dbReference type="GO" id="GO:0000139">
    <property type="term" value="C:Golgi membrane"/>
    <property type="evidence" value="ECO:0007669"/>
    <property type="project" value="UniProtKB-SubCell"/>
</dbReference>
<dbReference type="PROSITE" id="PS51865">
    <property type="entry name" value="PDZ_GRASP"/>
    <property type="match status" value="2"/>
</dbReference>
<dbReference type="FunCoup" id="A0A067MYV5">
    <property type="interactions" value="215"/>
</dbReference>
<dbReference type="InterPro" id="IPR036034">
    <property type="entry name" value="PDZ_sf"/>
</dbReference>
<feature type="region of interest" description="Disordered" evidence="6">
    <location>
        <begin position="238"/>
        <end position="337"/>
    </location>
</feature>
<feature type="domain" description="PDZ GRASP-type" evidence="7">
    <location>
        <begin position="141"/>
        <end position="230"/>
    </location>
</feature>
<feature type="domain" description="PDZ GRASP-type" evidence="7">
    <location>
        <begin position="19"/>
        <end position="117"/>
    </location>
</feature>
<dbReference type="Gene3D" id="2.30.42.10">
    <property type="match status" value="2"/>
</dbReference>
<feature type="compositionally biased region" description="Pro residues" evidence="6">
    <location>
        <begin position="304"/>
        <end position="316"/>
    </location>
</feature>
<feature type="region of interest" description="Disordered" evidence="6">
    <location>
        <begin position="102"/>
        <end position="122"/>
    </location>
</feature>
<dbReference type="PANTHER" id="PTHR12893:SF0">
    <property type="entry name" value="GRASP65"/>
    <property type="match status" value="1"/>
</dbReference>
<evidence type="ECO:0000256" key="2">
    <source>
        <dbReference type="ARBA" id="ARBA00022737"/>
    </source>
</evidence>
<feature type="region of interest" description="Disordered" evidence="6">
    <location>
        <begin position="365"/>
        <end position="415"/>
    </location>
</feature>
<dbReference type="FunFam" id="2.30.42.10:FF:000026">
    <property type="entry name" value="Golgi reassembly stacking protein 2"/>
    <property type="match status" value="1"/>
</dbReference>
<proteinExistence type="predicted"/>
<dbReference type="EMBL" id="KL198017">
    <property type="protein sequence ID" value="KDQ20789.1"/>
    <property type="molecule type" value="Genomic_DNA"/>
</dbReference>
<evidence type="ECO:0000313" key="8">
    <source>
        <dbReference type="EMBL" id="KDQ20789.1"/>
    </source>
</evidence>
<keyword evidence="3" id="KW-0333">Golgi apparatus</keyword>
<dbReference type="PANTHER" id="PTHR12893">
    <property type="entry name" value="GOLGI REASSEMBLY STACKING PROTEIN GRASP"/>
    <property type="match status" value="1"/>
</dbReference>
<feature type="compositionally biased region" description="Polar residues" evidence="6">
    <location>
        <begin position="322"/>
        <end position="333"/>
    </location>
</feature>
<dbReference type="InParanoid" id="A0A067MYV5"/>
<dbReference type="Pfam" id="PF04495">
    <property type="entry name" value="GRASP55_65"/>
    <property type="match status" value="2"/>
</dbReference>
<dbReference type="HOGENOM" id="CLU_025095_2_2_1"/>
<evidence type="ECO:0000256" key="6">
    <source>
        <dbReference type="SAM" id="MobiDB-lite"/>
    </source>
</evidence>
<dbReference type="InterPro" id="IPR024958">
    <property type="entry name" value="GRASP_PDZ"/>
</dbReference>
<dbReference type="InterPro" id="IPR007583">
    <property type="entry name" value="GRASP55_65"/>
</dbReference>
<dbReference type="OrthoDB" id="3318at2759"/>
<comment type="subcellular location">
    <subcellularLocation>
        <location evidence="1">Golgi apparatus membrane</location>
    </subcellularLocation>
</comment>
<keyword evidence="5" id="KW-0862">Zinc</keyword>
<dbReference type="AlphaFoldDB" id="A0A067MYV5"/>
<evidence type="ECO:0000313" key="9">
    <source>
        <dbReference type="Proteomes" id="UP000027195"/>
    </source>
</evidence>
<feature type="compositionally biased region" description="Acidic residues" evidence="6">
    <location>
        <begin position="389"/>
        <end position="399"/>
    </location>
</feature>
<reference evidence="9" key="1">
    <citation type="journal article" date="2014" name="Proc. Natl. Acad. Sci. U.S.A.">
        <title>Extensive sampling of basidiomycete genomes demonstrates inadequacy of the white-rot/brown-rot paradigm for wood decay fungi.</title>
        <authorList>
            <person name="Riley R."/>
            <person name="Salamov A.A."/>
            <person name="Brown D.W."/>
            <person name="Nagy L.G."/>
            <person name="Floudas D."/>
            <person name="Held B.W."/>
            <person name="Levasseur A."/>
            <person name="Lombard V."/>
            <person name="Morin E."/>
            <person name="Otillar R."/>
            <person name="Lindquist E.A."/>
            <person name="Sun H."/>
            <person name="LaButti K.M."/>
            <person name="Schmutz J."/>
            <person name="Jabbour D."/>
            <person name="Luo H."/>
            <person name="Baker S.E."/>
            <person name="Pisabarro A.G."/>
            <person name="Walton J.D."/>
            <person name="Blanchette R.A."/>
            <person name="Henrissat B."/>
            <person name="Martin F."/>
            <person name="Cullen D."/>
            <person name="Hibbett D.S."/>
            <person name="Grigoriev I.V."/>
        </authorList>
    </citation>
    <scope>NUCLEOTIDE SEQUENCE [LARGE SCALE GENOMIC DNA]</scope>
    <source>
        <strain evidence="9">FD-172 SS1</strain>
    </source>
</reference>
<dbReference type="GO" id="GO:0007030">
    <property type="term" value="P:Golgi organization"/>
    <property type="evidence" value="ECO:0007669"/>
    <property type="project" value="TreeGrafter"/>
</dbReference>
<gene>
    <name evidence="8" type="ORF">BOTBODRAFT_50849</name>
</gene>
<keyword evidence="5" id="KW-0479">Metal-binding</keyword>
<dbReference type="Proteomes" id="UP000027195">
    <property type="component" value="Unassembled WGS sequence"/>
</dbReference>
<name>A0A067MYV5_BOTB1</name>
<organism evidence="8 9">
    <name type="scientific">Botryobasidium botryosum (strain FD-172 SS1)</name>
    <dbReference type="NCBI Taxonomy" id="930990"/>
    <lineage>
        <taxon>Eukaryota</taxon>
        <taxon>Fungi</taxon>
        <taxon>Dikarya</taxon>
        <taxon>Basidiomycota</taxon>
        <taxon>Agaricomycotina</taxon>
        <taxon>Agaricomycetes</taxon>
        <taxon>Cantharellales</taxon>
        <taxon>Botryobasidiaceae</taxon>
        <taxon>Botryobasidium</taxon>
    </lineage>
</organism>
<protein>
    <recommendedName>
        <fullName evidence="7">PDZ GRASP-type domain-containing protein</fullName>
    </recommendedName>
</protein>
<dbReference type="SUPFAM" id="SSF50156">
    <property type="entry name" value="PDZ domain-like"/>
    <property type="match status" value="1"/>
</dbReference>
<sequence>MGANTSQNAIPDHNHPPSRALHILRVTPGSPASNTDLEAFFDFIIGIEGDSGIAETNIGAHELERIVEGHEGRTLSLLVWSSKMQSTRLVPILPSRSWTKSTQPLDTLASSSSSSSASPQKQPSLLGLSMRVCEPQQALDNVWHILDVLEGSPAESAGLVPFGDYIVGWSGGILSGESDFYDLVEAHVEKPLRVYVYSYDFDTLREVVLVPNRVWGGEGLLGCGVGFGLLHRIPSSRPESDPLEELDEEHTGGIPKLFTPIDDIISSGEEETLESHLQNGQNGRHEADSTPTSLPPTRKQAARVPPPLATPGPLAPYPERQATPTPTQRTKPVSGNMPLGVTTPPIHHRSNSGMSISRPGLGLGVGASGVASRSSSTLGAKADAGWGSDEGDDEDDGTEGIDGPKGATGSIISID</sequence>
<feature type="compositionally biased region" description="Low complexity" evidence="6">
    <location>
        <begin position="109"/>
        <end position="118"/>
    </location>
</feature>
<evidence type="ECO:0000256" key="4">
    <source>
        <dbReference type="ARBA" id="ARBA00023136"/>
    </source>
</evidence>
<evidence type="ECO:0000256" key="1">
    <source>
        <dbReference type="ARBA" id="ARBA00004394"/>
    </source>
</evidence>
<feature type="binding site" evidence="5">
    <location>
        <position position="22"/>
    </location>
    <ligand>
        <name>Zn(2+)</name>
        <dbReference type="ChEBI" id="CHEBI:29105"/>
    </ligand>
</feature>
<dbReference type="STRING" id="930990.A0A067MYV5"/>
<keyword evidence="2" id="KW-0677">Repeat</keyword>